<dbReference type="EMBL" id="MKIN01000024">
    <property type="protein sequence ID" value="OLP48171.1"/>
    <property type="molecule type" value="Genomic_DNA"/>
</dbReference>
<feature type="coiled-coil region" evidence="1">
    <location>
        <begin position="4"/>
        <end position="41"/>
    </location>
</feature>
<evidence type="ECO:0000313" key="6">
    <source>
        <dbReference type="Proteomes" id="UP000544107"/>
    </source>
</evidence>
<dbReference type="Gene3D" id="3.90.550.10">
    <property type="entry name" value="Spore Coat Polysaccharide Biosynthesis Protein SpsA, Chain A"/>
    <property type="match status" value="2"/>
</dbReference>
<gene>
    <name evidence="4" type="ORF">BJF91_08450</name>
    <name evidence="3" type="ORF">GGQ71_002093</name>
</gene>
<dbReference type="InterPro" id="IPR029044">
    <property type="entry name" value="Nucleotide-diphossugar_trans"/>
</dbReference>
<dbReference type="Proteomes" id="UP000544107">
    <property type="component" value="Unassembled WGS sequence"/>
</dbReference>
<evidence type="ECO:0000259" key="2">
    <source>
        <dbReference type="Pfam" id="PF00535"/>
    </source>
</evidence>
<evidence type="ECO:0000313" key="4">
    <source>
        <dbReference type="EMBL" id="OLP48171.1"/>
    </source>
</evidence>
<reference evidence="4 5" key="1">
    <citation type="submission" date="2016-09" db="EMBL/GenBank/DDBJ databases">
        <title>Rhizobium oryziradicis sp. nov., isolated from the root of rice.</title>
        <authorList>
            <person name="Zhao J."/>
            <person name="Zhang X."/>
        </authorList>
    </citation>
    <scope>NUCLEOTIDE SEQUENCE [LARGE SCALE GENOMIC DNA]</scope>
    <source>
        <strain evidence="4 5">14971</strain>
    </source>
</reference>
<reference evidence="3 6" key="2">
    <citation type="submission" date="2020-08" db="EMBL/GenBank/DDBJ databases">
        <title>Genomic Encyclopedia of Type Strains, Phase IV (KMG-IV): sequencing the most valuable type-strain genomes for metagenomic binning, comparative biology and taxonomic classification.</title>
        <authorList>
            <person name="Goeker M."/>
        </authorList>
    </citation>
    <scope>NUCLEOTIDE SEQUENCE [LARGE SCALE GENOMIC DNA]</scope>
    <source>
        <strain evidence="3 6">DSM 100021</strain>
    </source>
</reference>
<dbReference type="SUPFAM" id="SSF53448">
    <property type="entry name" value="Nucleotide-diphospho-sugar transferases"/>
    <property type="match status" value="2"/>
</dbReference>
<accession>A0A1Q9A0R3</accession>
<dbReference type="OrthoDB" id="9783791at2"/>
<dbReference type="EMBL" id="JACIED010000002">
    <property type="protein sequence ID" value="MBB4007830.1"/>
    <property type="molecule type" value="Genomic_DNA"/>
</dbReference>
<dbReference type="PANTHER" id="PTHR43179">
    <property type="entry name" value="RHAMNOSYLTRANSFERASE WBBL"/>
    <property type="match status" value="1"/>
</dbReference>
<dbReference type="CDD" id="cd04184">
    <property type="entry name" value="GT2_RfbC_Mx_like"/>
    <property type="match status" value="1"/>
</dbReference>
<protein>
    <submittedName>
        <fullName evidence="3">Glycosyltransferase involved in cell wall biosynthesis</fullName>
    </submittedName>
</protein>
<evidence type="ECO:0000256" key="1">
    <source>
        <dbReference type="SAM" id="Coils"/>
    </source>
</evidence>
<dbReference type="RefSeq" id="WP_075616224.1">
    <property type="nucleotide sequence ID" value="NZ_JACIED010000002.1"/>
</dbReference>
<feature type="domain" description="Glycosyltransferase 2-like" evidence="2">
    <location>
        <begin position="529"/>
        <end position="706"/>
    </location>
</feature>
<evidence type="ECO:0000313" key="3">
    <source>
        <dbReference type="EMBL" id="MBB4007830.1"/>
    </source>
</evidence>
<dbReference type="InterPro" id="IPR001173">
    <property type="entry name" value="Glyco_trans_2-like"/>
</dbReference>
<keyword evidence="3" id="KW-0808">Transferase</keyword>
<keyword evidence="1" id="KW-0175">Coiled coil</keyword>
<name>A0A1Q9A0R3_9HYPH</name>
<keyword evidence="5" id="KW-1185">Reference proteome</keyword>
<evidence type="ECO:0000313" key="5">
    <source>
        <dbReference type="Proteomes" id="UP000185598"/>
    </source>
</evidence>
<proteinExistence type="predicted"/>
<feature type="domain" description="Glycosyltransferase 2-like" evidence="2">
    <location>
        <begin position="273"/>
        <end position="386"/>
    </location>
</feature>
<organism evidence="4 5">
    <name type="scientific">Allorhizobium taibaishanense</name>
    <dbReference type="NCBI Taxonomy" id="887144"/>
    <lineage>
        <taxon>Bacteria</taxon>
        <taxon>Pseudomonadati</taxon>
        <taxon>Pseudomonadota</taxon>
        <taxon>Alphaproteobacteria</taxon>
        <taxon>Hyphomicrobiales</taxon>
        <taxon>Rhizobiaceae</taxon>
        <taxon>Rhizobium/Agrobacterium group</taxon>
        <taxon>Allorhizobium</taxon>
    </lineage>
</organism>
<dbReference type="PANTHER" id="PTHR43179:SF7">
    <property type="entry name" value="RHAMNOSYLTRANSFERASE WBBL"/>
    <property type="match status" value="1"/>
</dbReference>
<dbReference type="GO" id="GO:0016757">
    <property type="term" value="F:glycosyltransferase activity"/>
    <property type="evidence" value="ECO:0007669"/>
    <property type="project" value="UniProtKB-KW"/>
</dbReference>
<dbReference type="Proteomes" id="UP000185598">
    <property type="component" value="Unassembled WGS sequence"/>
</dbReference>
<comment type="caution">
    <text evidence="4">The sequence shown here is derived from an EMBL/GenBank/DDBJ whole genome shotgun (WGS) entry which is preliminary data.</text>
</comment>
<dbReference type="AlphaFoldDB" id="A0A1Q9A0R3"/>
<dbReference type="Pfam" id="PF00535">
    <property type="entry name" value="Glycos_transf_2"/>
    <property type="match status" value="2"/>
</dbReference>
<sequence length="804" mass="92000">MKKSENIETILAELENAKSEINKLNAKVNEIQSNISILRKRLNQNIFFRIAKPILFCIDALRFGPAPKLFDKVWYADTYPDVGLAGINPWFHFKKYGEKEGRNPNVLFSTDFYLEAYPDVKQKGISPLTHYIKNGHREARSPHPFFDTGWYRENNPDVRRLGIDPLLHFLRHGVDEGRMPNRFFNAEWYQKLRPDIAAANLTAIQHYVRYGIAEGQSWRPPVNERPGTYIGFSPDKNSYSISTERTPYTYIPLRPLQSAQEFIREHAAHVKFSVIVPVYNTPPGLLDKAYESVKLQWYDNWEVIFVNDCSTEARVTSDLTRISRQDPRIKVINTATNTGIAGATNIGIAAATGEYIVFLDHDDELTVDCLYELARRIHATKADFVYSDEDKLDEYGNFVQPFFKPDWSPDTLMSTMYTCHVSCVKRSLAIEAGPLVPELDGAQDWDFILKVTEKASRIEHIAKVLYHWRIIPNSIAADLNAKPKAVEHGRLARDHALSRRGHAGSMKHIDELPNHYAPVYLPKPNTLISIVIPSKNNFPYLSKCISSILRQTEYKNYEINVVDNGSTDSETIKYLKEADKNPSINLLTLDKPFNFSELCNFGAHKASGDVYVFLNDDTEILEGGWLGALAGQAQLEHTGAVGAKLLYGEENSIQHNGILNLEPGPCHAFSRQAPNFTGYFGRSVLPYNWLAVTGALMAVEKRKFWKIGGFDEEFPVAYNDIDLCFRLKKAGWHNVNLPFVQLIHHESVSRGIDHENSEKFERLKQEKHNLYTKHPDFFQHDPYYNVNMHPLDIQFDLSTKWRPF</sequence>
<dbReference type="CDD" id="cd04186">
    <property type="entry name" value="GT_2_like_c"/>
    <property type="match status" value="1"/>
</dbReference>
<dbReference type="STRING" id="887144.BJF91_08450"/>